<dbReference type="AlphaFoldDB" id="A0A2P2QX95"/>
<accession>A0A2P2QX95</accession>
<evidence type="ECO:0000313" key="1">
    <source>
        <dbReference type="EMBL" id="MBX71622.1"/>
    </source>
</evidence>
<proteinExistence type="predicted"/>
<sequence length="29" mass="3304">MVKAKKYLFLSPLAHNSLENSCHMELPSD</sequence>
<organism evidence="1">
    <name type="scientific">Rhizophora mucronata</name>
    <name type="common">Asiatic mangrove</name>
    <dbReference type="NCBI Taxonomy" id="61149"/>
    <lineage>
        <taxon>Eukaryota</taxon>
        <taxon>Viridiplantae</taxon>
        <taxon>Streptophyta</taxon>
        <taxon>Embryophyta</taxon>
        <taxon>Tracheophyta</taxon>
        <taxon>Spermatophyta</taxon>
        <taxon>Magnoliopsida</taxon>
        <taxon>eudicotyledons</taxon>
        <taxon>Gunneridae</taxon>
        <taxon>Pentapetalae</taxon>
        <taxon>rosids</taxon>
        <taxon>fabids</taxon>
        <taxon>Malpighiales</taxon>
        <taxon>Rhizophoraceae</taxon>
        <taxon>Rhizophora</taxon>
    </lineage>
</organism>
<name>A0A2P2QX95_RHIMU</name>
<reference evidence="1" key="1">
    <citation type="submission" date="2018-02" db="EMBL/GenBank/DDBJ databases">
        <title>Rhizophora mucronata_Transcriptome.</title>
        <authorList>
            <person name="Meera S.P."/>
            <person name="Sreeshan A."/>
            <person name="Augustine A."/>
        </authorList>
    </citation>
    <scope>NUCLEOTIDE SEQUENCE</scope>
    <source>
        <tissue evidence="1">Leaf</tissue>
    </source>
</reference>
<dbReference type="EMBL" id="GGEC01091138">
    <property type="protein sequence ID" value="MBX71622.1"/>
    <property type="molecule type" value="Transcribed_RNA"/>
</dbReference>
<protein>
    <submittedName>
        <fullName evidence="1">Uncharacterized protein</fullName>
    </submittedName>
</protein>